<name>A0AA40HXJ6_CNENI</name>
<protein>
    <submittedName>
        <fullName evidence="1">Uncharacterized protein</fullName>
    </submittedName>
</protein>
<proteinExistence type="predicted"/>
<reference evidence="1" key="1">
    <citation type="submission" date="2023-06" db="EMBL/GenBank/DDBJ databases">
        <title>Reference genome for the Northern bat (Eptesicus nilssonii), a most northern bat species.</title>
        <authorList>
            <person name="Laine V.N."/>
            <person name="Pulliainen A.T."/>
            <person name="Lilley T.M."/>
        </authorList>
    </citation>
    <scope>NUCLEOTIDE SEQUENCE</scope>
    <source>
        <strain evidence="1">BLF_Eptnil</strain>
        <tissue evidence="1">Kidney</tissue>
    </source>
</reference>
<evidence type="ECO:0000313" key="1">
    <source>
        <dbReference type="EMBL" id="KAK1339174.1"/>
    </source>
</evidence>
<dbReference type="AlphaFoldDB" id="A0AA40HXJ6"/>
<gene>
    <name evidence="1" type="ORF">QTO34_019849</name>
</gene>
<accession>A0AA40HXJ6</accession>
<keyword evidence="2" id="KW-1185">Reference proteome</keyword>
<organism evidence="1 2">
    <name type="scientific">Cnephaeus nilssonii</name>
    <name type="common">Northern bat</name>
    <name type="synonym">Eptesicus nilssonii</name>
    <dbReference type="NCBI Taxonomy" id="3371016"/>
    <lineage>
        <taxon>Eukaryota</taxon>
        <taxon>Metazoa</taxon>
        <taxon>Chordata</taxon>
        <taxon>Craniata</taxon>
        <taxon>Vertebrata</taxon>
        <taxon>Euteleostomi</taxon>
        <taxon>Mammalia</taxon>
        <taxon>Eutheria</taxon>
        <taxon>Laurasiatheria</taxon>
        <taxon>Chiroptera</taxon>
        <taxon>Yangochiroptera</taxon>
        <taxon>Vespertilionidae</taxon>
        <taxon>Cnephaeus</taxon>
    </lineage>
</organism>
<sequence length="69" mass="7321">MVEVVEDTYDGYNEGGDLGGTNKMDSADFIAYGPSAAVALTFVSKLIKTVVGPQGFCTGYSLCLEFPLF</sequence>
<comment type="caution">
    <text evidence="1">The sequence shown here is derived from an EMBL/GenBank/DDBJ whole genome shotgun (WGS) entry which is preliminary data.</text>
</comment>
<dbReference type="EMBL" id="JAULJE010000009">
    <property type="protein sequence ID" value="KAK1339174.1"/>
    <property type="molecule type" value="Genomic_DNA"/>
</dbReference>
<evidence type="ECO:0000313" key="2">
    <source>
        <dbReference type="Proteomes" id="UP001177744"/>
    </source>
</evidence>
<dbReference type="Proteomes" id="UP001177744">
    <property type="component" value="Unassembled WGS sequence"/>
</dbReference>